<name>A0A2A9P916_OPHUN</name>
<sequence>MTTPSPTLSHNENGVPLVDIKPLLIKLWPLGKEVSPDDIAEAISHLFTNSVTEAQAASLLVALHFTAMDMRADVLARCARVMLQAVCRSPVDDIRAALGRRARPEGSYRGGLCDIVGTGGDSHDTFNISTTSSIIASALLLVSKHGNKASTSKSGSADMIGCMKPRAPIMAAVRPDTLARVYSATNYGFVFAPLFHTGMRFVAPVRRQLPWRTIFNNVGPLANPLDELLEARVIGIGRRDLGPPFCEALFSAGCRKALIVCGEEELDEISCAGPTLCWALRETPRGGEVRQEHFKVEPSDFGLERHPLSEVSPGKGPEENAEILRRILHGELAADDPLLDFVLMNTAALLVVSGICEADTSAMGPGDDGKVITERGPAGQRWKEGVRRARWAIKSGEARKQWEAFVNVTNEIGSNE</sequence>
<keyword evidence="1" id="KW-0328">Glycosyltransferase</keyword>
<dbReference type="PANTHER" id="PTHR43285">
    <property type="entry name" value="ANTHRANILATE PHOSPHORIBOSYLTRANSFERASE"/>
    <property type="match status" value="1"/>
</dbReference>
<dbReference type="InterPro" id="IPR036320">
    <property type="entry name" value="Glycosyl_Trfase_fam3_N_dom_sf"/>
</dbReference>
<dbReference type="InterPro" id="IPR000312">
    <property type="entry name" value="Glycosyl_Trfase_fam3"/>
</dbReference>
<evidence type="ECO:0000313" key="6">
    <source>
        <dbReference type="Proteomes" id="UP000037136"/>
    </source>
</evidence>
<evidence type="ECO:0008006" key="7">
    <source>
        <dbReference type="Google" id="ProtNLM"/>
    </source>
</evidence>
<dbReference type="STRING" id="268505.A0A2A9P916"/>
<accession>A0A2A9P916</accession>
<dbReference type="GO" id="GO:0005829">
    <property type="term" value="C:cytosol"/>
    <property type="evidence" value="ECO:0007669"/>
    <property type="project" value="TreeGrafter"/>
</dbReference>
<organism evidence="5 6">
    <name type="scientific">Ophiocordyceps unilateralis</name>
    <name type="common">Zombie-ant fungus</name>
    <name type="synonym">Torrubia unilateralis</name>
    <dbReference type="NCBI Taxonomy" id="268505"/>
    <lineage>
        <taxon>Eukaryota</taxon>
        <taxon>Fungi</taxon>
        <taxon>Dikarya</taxon>
        <taxon>Ascomycota</taxon>
        <taxon>Pezizomycotina</taxon>
        <taxon>Sordariomycetes</taxon>
        <taxon>Hypocreomycetidae</taxon>
        <taxon>Hypocreales</taxon>
        <taxon>Ophiocordycipitaceae</taxon>
        <taxon>Ophiocordyceps</taxon>
    </lineage>
</organism>
<dbReference type="AlphaFoldDB" id="A0A2A9P916"/>
<feature type="domain" description="Glycosyl transferase family 3" evidence="3">
    <location>
        <begin position="112"/>
        <end position="398"/>
    </location>
</feature>
<dbReference type="Gene3D" id="1.20.970.10">
    <property type="entry name" value="Transferase, Pyrimidine Nucleoside Phosphorylase, Chain C"/>
    <property type="match status" value="1"/>
</dbReference>
<dbReference type="InterPro" id="IPR017459">
    <property type="entry name" value="Glycosyl_Trfase_fam3_N_dom"/>
</dbReference>
<dbReference type="SUPFAM" id="SSF47648">
    <property type="entry name" value="Nucleoside phosphorylase/phosphoribosyltransferase N-terminal domain"/>
    <property type="match status" value="1"/>
</dbReference>
<dbReference type="Gene3D" id="3.40.1030.10">
    <property type="entry name" value="Nucleoside phosphorylase/phosphoribosyltransferase catalytic domain"/>
    <property type="match status" value="1"/>
</dbReference>
<keyword evidence="2" id="KW-0808">Transferase</keyword>
<dbReference type="GO" id="GO:0004048">
    <property type="term" value="F:anthranilate phosphoribosyltransferase activity"/>
    <property type="evidence" value="ECO:0007669"/>
    <property type="project" value="InterPro"/>
</dbReference>
<protein>
    <recommendedName>
        <fullName evidence="7">Glycosyl transferase family 3 domain-containing protein</fullName>
    </recommendedName>
</protein>
<proteinExistence type="predicted"/>
<feature type="domain" description="Glycosyl transferase family 3 N-terminal" evidence="4">
    <location>
        <begin position="31"/>
        <end position="84"/>
    </location>
</feature>
<dbReference type="InterPro" id="IPR005940">
    <property type="entry name" value="Anthranilate_Pribosyl_Tfrase"/>
</dbReference>
<dbReference type="SUPFAM" id="SSF52418">
    <property type="entry name" value="Nucleoside phosphorylase/phosphoribosyltransferase catalytic domain"/>
    <property type="match status" value="1"/>
</dbReference>
<evidence type="ECO:0000313" key="5">
    <source>
        <dbReference type="EMBL" id="PFH57350.1"/>
    </source>
</evidence>
<evidence type="ECO:0000256" key="2">
    <source>
        <dbReference type="ARBA" id="ARBA00022679"/>
    </source>
</evidence>
<keyword evidence="6" id="KW-1185">Reference proteome</keyword>
<evidence type="ECO:0000256" key="1">
    <source>
        <dbReference type="ARBA" id="ARBA00022676"/>
    </source>
</evidence>
<reference evidence="5 6" key="2">
    <citation type="journal article" date="2017" name="Sci. Rep.">
        <title>Ant-infecting Ophiocordyceps genomes reveal a high diversity of potential behavioral manipulation genes and a possible major role for enterotoxins.</title>
        <authorList>
            <person name="de Bekker C."/>
            <person name="Ohm R.A."/>
            <person name="Evans H.C."/>
            <person name="Brachmann A."/>
            <person name="Hughes D.P."/>
        </authorList>
    </citation>
    <scope>NUCLEOTIDE SEQUENCE [LARGE SCALE GENOMIC DNA]</scope>
    <source>
        <strain evidence="5 6">SC16a</strain>
    </source>
</reference>
<dbReference type="Proteomes" id="UP000037136">
    <property type="component" value="Unassembled WGS sequence"/>
</dbReference>
<dbReference type="EMBL" id="LAZP02000420">
    <property type="protein sequence ID" value="PFH57350.1"/>
    <property type="molecule type" value="Genomic_DNA"/>
</dbReference>
<dbReference type="GO" id="GO:0000162">
    <property type="term" value="P:L-tryptophan biosynthetic process"/>
    <property type="evidence" value="ECO:0007669"/>
    <property type="project" value="InterPro"/>
</dbReference>
<gene>
    <name evidence="5" type="ORF">XA68_15191</name>
</gene>
<reference evidence="5 6" key="1">
    <citation type="journal article" date="2015" name="BMC Genomics">
        <title>Gene expression during zombie ant biting behavior reflects the complexity underlying fungal parasitic behavioral manipulation.</title>
        <authorList>
            <person name="de Bekker C."/>
            <person name="Ohm R.A."/>
            <person name="Loreto R.G."/>
            <person name="Sebastian A."/>
            <person name="Albert I."/>
            <person name="Merrow M."/>
            <person name="Brachmann A."/>
            <person name="Hughes D.P."/>
        </authorList>
    </citation>
    <scope>NUCLEOTIDE SEQUENCE [LARGE SCALE GENOMIC DNA]</scope>
    <source>
        <strain evidence="5 6">SC16a</strain>
    </source>
</reference>
<dbReference type="NCBIfam" id="TIGR01245">
    <property type="entry name" value="trpD"/>
    <property type="match status" value="1"/>
</dbReference>
<dbReference type="Pfam" id="PF02885">
    <property type="entry name" value="Glycos_trans_3N"/>
    <property type="match status" value="1"/>
</dbReference>
<dbReference type="Pfam" id="PF00591">
    <property type="entry name" value="Glycos_transf_3"/>
    <property type="match status" value="1"/>
</dbReference>
<dbReference type="OrthoDB" id="427800at2759"/>
<dbReference type="InterPro" id="IPR035902">
    <property type="entry name" value="Nuc_phospho_transferase"/>
</dbReference>
<comment type="caution">
    <text evidence="5">The sequence shown here is derived from an EMBL/GenBank/DDBJ whole genome shotgun (WGS) entry which is preliminary data.</text>
</comment>
<dbReference type="FunFam" id="3.40.1030.10:FF:000010">
    <property type="entry name" value="Anthranilate phosphoribosyltransferase"/>
    <property type="match status" value="1"/>
</dbReference>
<dbReference type="PANTHER" id="PTHR43285:SF2">
    <property type="entry name" value="ANTHRANILATE PHOSPHORIBOSYLTRANSFERASE"/>
    <property type="match status" value="1"/>
</dbReference>
<evidence type="ECO:0000259" key="3">
    <source>
        <dbReference type="Pfam" id="PF00591"/>
    </source>
</evidence>
<evidence type="ECO:0000259" key="4">
    <source>
        <dbReference type="Pfam" id="PF02885"/>
    </source>
</evidence>